<evidence type="ECO:0000313" key="2">
    <source>
        <dbReference type="Proteomes" id="UP000008311"/>
    </source>
</evidence>
<dbReference type="EMBL" id="EQ974034">
    <property type="protein sequence ID" value="EEF35207.1"/>
    <property type="molecule type" value="Genomic_DNA"/>
</dbReference>
<accession>B9SMH5</accession>
<proteinExistence type="predicted"/>
<reference evidence="2" key="1">
    <citation type="journal article" date="2010" name="Nat. Biotechnol.">
        <title>Draft genome sequence of the oilseed species Ricinus communis.</title>
        <authorList>
            <person name="Chan A.P."/>
            <person name="Crabtree J."/>
            <person name="Zhao Q."/>
            <person name="Lorenzi H."/>
            <person name="Orvis J."/>
            <person name="Puiu D."/>
            <person name="Melake-Berhan A."/>
            <person name="Jones K.M."/>
            <person name="Redman J."/>
            <person name="Chen G."/>
            <person name="Cahoon E.B."/>
            <person name="Gedil M."/>
            <person name="Stanke M."/>
            <person name="Haas B.J."/>
            <person name="Wortman J.R."/>
            <person name="Fraser-Liggett C.M."/>
            <person name="Ravel J."/>
            <person name="Rabinowicz P.D."/>
        </authorList>
    </citation>
    <scope>NUCLEOTIDE SEQUENCE [LARGE SCALE GENOMIC DNA]</scope>
    <source>
        <strain evidence="2">cv. Hale</strain>
    </source>
</reference>
<dbReference type="AlphaFoldDB" id="B9SMH5"/>
<keyword evidence="2" id="KW-1185">Reference proteome</keyword>
<dbReference type="Proteomes" id="UP000008311">
    <property type="component" value="Unassembled WGS sequence"/>
</dbReference>
<protein>
    <submittedName>
        <fullName evidence="1">Uncharacterized protein</fullName>
    </submittedName>
</protein>
<name>B9SMH5_RICCO</name>
<evidence type="ECO:0000313" key="1">
    <source>
        <dbReference type="EMBL" id="EEF35207.1"/>
    </source>
</evidence>
<gene>
    <name evidence="1" type="ORF">RCOM_1075150</name>
</gene>
<sequence length="115" mass="13405">MFLNSKTEGVRAKFQVLGDSLKWVSQGEDSVVIKRFLDLLHTTDTIMSHKKENESLERKAMLMLEEEEAAGFEGNINQELEEDVTDKPILGLLKEICRLELFWMIEDCPIRLRRH</sequence>
<dbReference type="InParanoid" id="B9SMH5"/>
<organism evidence="1 2">
    <name type="scientific">Ricinus communis</name>
    <name type="common">Castor bean</name>
    <dbReference type="NCBI Taxonomy" id="3988"/>
    <lineage>
        <taxon>Eukaryota</taxon>
        <taxon>Viridiplantae</taxon>
        <taxon>Streptophyta</taxon>
        <taxon>Embryophyta</taxon>
        <taxon>Tracheophyta</taxon>
        <taxon>Spermatophyta</taxon>
        <taxon>Magnoliopsida</taxon>
        <taxon>eudicotyledons</taxon>
        <taxon>Gunneridae</taxon>
        <taxon>Pentapetalae</taxon>
        <taxon>rosids</taxon>
        <taxon>fabids</taxon>
        <taxon>Malpighiales</taxon>
        <taxon>Euphorbiaceae</taxon>
        <taxon>Acalyphoideae</taxon>
        <taxon>Acalypheae</taxon>
        <taxon>Ricinus</taxon>
    </lineage>
</organism>